<protein>
    <recommendedName>
        <fullName evidence="2">Ice-binding protein C-terminal domain-containing protein</fullName>
    </recommendedName>
</protein>
<gene>
    <name evidence="3" type="ORF">ZRA01_14400</name>
</gene>
<dbReference type="NCBIfam" id="TIGR02595">
    <property type="entry name" value="PEP_CTERM"/>
    <property type="match status" value="1"/>
</dbReference>
<feature type="signal peptide" evidence="1">
    <location>
        <begin position="1"/>
        <end position="22"/>
    </location>
</feature>
<dbReference type="RefSeq" id="WP_170182916.1">
    <property type="nucleotide sequence ID" value="NZ_BJNV01000018.1"/>
</dbReference>
<evidence type="ECO:0000313" key="3">
    <source>
        <dbReference type="EMBL" id="GEC95367.1"/>
    </source>
</evidence>
<feature type="chain" id="PRO_5021233990" description="Ice-binding protein C-terminal domain-containing protein" evidence="1">
    <location>
        <begin position="23"/>
        <end position="208"/>
    </location>
</feature>
<organism evidence="3 4">
    <name type="scientific">Zoogloea ramigera</name>
    <dbReference type="NCBI Taxonomy" id="350"/>
    <lineage>
        <taxon>Bacteria</taxon>
        <taxon>Pseudomonadati</taxon>
        <taxon>Pseudomonadota</taxon>
        <taxon>Betaproteobacteria</taxon>
        <taxon>Rhodocyclales</taxon>
        <taxon>Zoogloeaceae</taxon>
        <taxon>Zoogloea</taxon>
    </lineage>
</organism>
<accession>A0A4Y4CWF0</accession>
<evidence type="ECO:0000259" key="2">
    <source>
        <dbReference type="Pfam" id="PF07589"/>
    </source>
</evidence>
<dbReference type="EMBL" id="BJNV01000018">
    <property type="protein sequence ID" value="GEC95367.1"/>
    <property type="molecule type" value="Genomic_DNA"/>
</dbReference>
<feature type="domain" description="Ice-binding protein C-terminal" evidence="2">
    <location>
        <begin position="178"/>
        <end position="200"/>
    </location>
</feature>
<sequence length="208" mass="21562">MIKLLKNTILATAFLAVSGAYAAPILEVSSDGRLTGASGVEVGGALYDVAFKDGTCAGLFSGCDQAADFQFKSKTEGEAASLALENQVFVDGLAGLFDSAPRATLGCENLEHCAIYTPFAKPQSAGIVTVSKFTNEATGQNFPDRTETVNLDITGTTAGTTASVWAVWTPHASLPATSVPEPGTLSALAIGAFALLRTRRQRSRGARV</sequence>
<reference evidence="3 4" key="1">
    <citation type="submission" date="2019-06" db="EMBL/GenBank/DDBJ databases">
        <title>Whole genome shotgun sequence of Zoogloea ramigera NBRC 15342.</title>
        <authorList>
            <person name="Hosoyama A."/>
            <person name="Uohara A."/>
            <person name="Ohji S."/>
            <person name="Ichikawa N."/>
        </authorList>
    </citation>
    <scope>NUCLEOTIDE SEQUENCE [LARGE SCALE GENOMIC DNA]</scope>
    <source>
        <strain evidence="3 4">NBRC 15342</strain>
    </source>
</reference>
<dbReference type="AlphaFoldDB" id="A0A4Y4CWF0"/>
<evidence type="ECO:0000256" key="1">
    <source>
        <dbReference type="SAM" id="SignalP"/>
    </source>
</evidence>
<dbReference type="Pfam" id="PF07589">
    <property type="entry name" value="PEP-CTERM"/>
    <property type="match status" value="1"/>
</dbReference>
<name>A0A4Y4CWF0_ZOORA</name>
<dbReference type="InterPro" id="IPR013424">
    <property type="entry name" value="Ice-binding_C"/>
</dbReference>
<comment type="caution">
    <text evidence="3">The sequence shown here is derived from an EMBL/GenBank/DDBJ whole genome shotgun (WGS) entry which is preliminary data.</text>
</comment>
<keyword evidence="4" id="KW-1185">Reference proteome</keyword>
<keyword evidence="1" id="KW-0732">Signal</keyword>
<evidence type="ECO:0000313" key="4">
    <source>
        <dbReference type="Proteomes" id="UP000318422"/>
    </source>
</evidence>
<dbReference type="Proteomes" id="UP000318422">
    <property type="component" value="Unassembled WGS sequence"/>
</dbReference>
<proteinExistence type="predicted"/>